<comment type="caution">
    <text evidence="2">The sequence shown here is derived from an EMBL/GenBank/DDBJ whole genome shotgun (WGS) entry which is preliminary data.</text>
</comment>
<dbReference type="InterPro" id="IPR007024">
    <property type="entry name" value="BLUF_domain"/>
</dbReference>
<dbReference type="Pfam" id="PF04940">
    <property type="entry name" value="BLUF"/>
    <property type="match status" value="1"/>
</dbReference>
<dbReference type="Proteomes" id="UP001597073">
    <property type="component" value="Unassembled WGS sequence"/>
</dbReference>
<name>A0ABW2ZFA9_9SPHI</name>
<dbReference type="PROSITE" id="PS50925">
    <property type="entry name" value="BLUF"/>
    <property type="match status" value="1"/>
</dbReference>
<dbReference type="SUPFAM" id="SSF54975">
    <property type="entry name" value="Acylphosphatase/BLUF domain-like"/>
    <property type="match status" value="1"/>
</dbReference>
<keyword evidence="3" id="KW-1185">Reference proteome</keyword>
<dbReference type="InterPro" id="IPR036046">
    <property type="entry name" value="Acylphosphatase-like_dom_sf"/>
</dbReference>
<dbReference type="SMART" id="SM01034">
    <property type="entry name" value="BLUF"/>
    <property type="match status" value="1"/>
</dbReference>
<evidence type="ECO:0000259" key="1">
    <source>
        <dbReference type="PROSITE" id="PS50925"/>
    </source>
</evidence>
<feature type="domain" description="BLUF" evidence="1">
    <location>
        <begin position="1"/>
        <end position="92"/>
    </location>
</feature>
<proteinExistence type="predicted"/>
<protein>
    <submittedName>
        <fullName evidence="2">BLUF domain-containing protein</fullName>
    </submittedName>
</protein>
<dbReference type="EMBL" id="JBHTIA010000003">
    <property type="protein sequence ID" value="MFD0764855.1"/>
    <property type="molecule type" value="Genomic_DNA"/>
</dbReference>
<reference evidence="3" key="1">
    <citation type="journal article" date="2019" name="Int. J. Syst. Evol. Microbiol.">
        <title>The Global Catalogue of Microorganisms (GCM) 10K type strain sequencing project: providing services to taxonomists for standard genome sequencing and annotation.</title>
        <authorList>
            <consortium name="The Broad Institute Genomics Platform"/>
            <consortium name="The Broad Institute Genome Sequencing Center for Infectious Disease"/>
            <person name="Wu L."/>
            <person name="Ma J."/>
        </authorList>
    </citation>
    <scope>NUCLEOTIDE SEQUENCE [LARGE SCALE GENOMIC DNA]</scope>
    <source>
        <strain evidence="3">CCUG 60742</strain>
    </source>
</reference>
<evidence type="ECO:0000313" key="2">
    <source>
        <dbReference type="EMBL" id="MFD0764855.1"/>
    </source>
</evidence>
<organism evidence="2 3">
    <name type="scientific">Mucilaginibacter lutimaris</name>
    <dbReference type="NCBI Taxonomy" id="931629"/>
    <lineage>
        <taxon>Bacteria</taxon>
        <taxon>Pseudomonadati</taxon>
        <taxon>Bacteroidota</taxon>
        <taxon>Sphingobacteriia</taxon>
        <taxon>Sphingobacteriales</taxon>
        <taxon>Sphingobacteriaceae</taxon>
        <taxon>Mucilaginibacter</taxon>
    </lineage>
</organism>
<dbReference type="RefSeq" id="WP_377140983.1">
    <property type="nucleotide sequence ID" value="NZ_JBHTIA010000003.1"/>
</dbReference>
<evidence type="ECO:0000313" key="3">
    <source>
        <dbReference type="Proteomes" id="UP001597073"/>
    </source>
</evidence>
<gene>
    <name evidence="2" type="ORF">ACFQZI_08310</name>
</gene>
<accession>A0ABW2ZFA9</accession>
<dbReference type="Gene3D" id="3.30.70.100">
    <property type="match status" value="1"/>
</dbReference>
<sequence length="140" mass="15783">MKNIVYVSTAVTLMHENQLMDILHNSRLHNEALGITGILLYSEGTFIQVLEGKDNMINALYARIKADQRHKDVVTLIDEPIAEKSFAKWLMGFAVADKDKTQKLVGYLRSVKELDLNSNNSAAIDAIKAFIETNELDVKY</sequence>